<dbReference type="SUPFAM" id="SSF103515">
    <property type="entry name" value="Autotransporter"/>
    <property type="match status" value="1"/>
</dbReference>
<feature type="domain" description="Autotransporter" evidence="2">
    <location>
        <begin position="658"/>
        <end position="936"/>
    </location>
</feature>
<dbReference type="GO" id="GO:0019867">
    <property type="term" value="C:outer membrane"/>
    <property type="evidence" value="ECO:0007669"/>
    <property type="project" value="InterPro"/>
</dbReference>
<dbReference type="Pfam" id="PF03797">
    <property type="entry name" value="Autotransporter"/>
    <property type="match status" value="1"/>
</dbReference>
<dbReference type="EMBL" id="RBTT01000242">
    <property type="protein sequence ID" value="RMU06788.1"/>
    <property type="molecule type" value="Genomic_DNA"/>
</dbReference>
<comment type="caution">
    <text evidence="3">The sequence shown here is derived from an EMBL/GenBank/DDBJ whole genome shotgun (WGS) entry which is preliminary data.</text>
</comment>
<dbReference type="Gene3D" id="2.160.20.20">
    <property type="match status" value="1"/>
</dbReference>
<dbReference type="Pfam" id="PF18883">
    <property type="entry name" value="AC_1"/>
    <property type="match status" value="1"/>
</dbReference>
<dbReference type="PROSITE" id="PS51208">
    <property type="entry name" value="AUTOTRANSPORTER"/>
    <property type="match status" value="1"/>
</dbReference>
<evidence type="ECO:0000313" key="3">
    <source>
        <dbReference type="EMBL" id="RMU06788.1"/>
    </source>
</evidence>
<accession>A0A3M4U5U7</accession>
<dbReference type="InterPro" id="IPR011050">
    <property type="entry name" value="Pectin_lyase_fold/virulence"/>
</dbReference>
<dbReference type="AlphaFoldDB" id="A0A3M4U5U7"/>
<dbReference type="SMART" id="SM00869">
    <property type="entry name" value="Autotransporter"/>
    <property type="match status" value="1"/>
</dbReference>
<evidence type="ECO:0000313" key="4">
    <source>
        <dbReference type="Proteomes" id="UP000274212"/>
    </source>
</evidence>
<protein>
    <submittedName>
        <fullName evidence="3">Putative Autotransporter</fullName>
    </submittedName>
</protein>
<feature type="compositionally biased region" description="Pro residues" evidence="1">
    <location>
        <begin position="534"/>
        <end position="577"/>
    </location>
</feature>
<dbReference type="InterPro" id="IPR036709">
    <property type="entry name" value="Autotransporte_beta_dom_sf"/>
</dbReference>
<proteinExistence type="predicted"/>
<dbReference type="CDD" id="cd01344">
    <property type="entry name" value="PL2_Passenger_AT"/>
    <property type="match status" value="1"/>
</dbReference>
<reference evidence="3 4" key="1">
    <citation type="submission" date="2018-08" db="EMBL/GenBank/DDBJ databases">
        <title>Recombination of ecologically and evolutionarily significant loci maintains genetic cohesion in the Pseudomonas syringae species complex.</title>
        <authorList>
            <person name="Dillon M."/>
            <person name="Thakur S."/>
            <person name="Almeida R.N.D."/>
            <person name="Weir B.S."/>
            <person name="Guttman D.S."/>
        </authorList>
    </citation>
    <scope>NUCLEOTIDE SEQUENCE [LARGE SCALE GENOMIC DNA]</scope>
    <source>
        <strain evidence="3 4">ICMP 9829</strain>
    </source>
</reference>
<evidence type="ECO:0000259" key="2">
    <source>
        <dbReference type="PROSITE" id="PS51208"/>
    </source>
</evidence>
<name>A0A3M4U5U7_9PSED</name>
<sequence>MMLQASKQAREAAVARVNATSPARQSGALPLFNGLSVRLTGRAVIRIRRHSLSHTRKALPVFILAIFPHPAEGACNLAPTPGNAVQVCDSGNSGPFTDLSTTSHTLVFPAGGTGTVIGTITYGAEADSIDMGSGRILGNVNQGAGSDTFILSSGEITGEISQGANPDDFVMRGGTLGSLAQGDGLDTFLMTGGTILRAFEDGDRAVMTGGSIGRVDMKLDNNVFELSGGSIINNLVAGFGRDTITVSGGSIGGAISVSGGDDRITVSGGEVRGEIRASFGNDSFEWLNGGYVRSSVLMADGNDIAQLYNLSEYLTSSNPLLDGGPGDDVLTFGNSVVSRPEHYTQWETVNLFNASQLNMAGALTLGDSVSTTGILNIDASSTLRSTSGSVVAFNTSSRATLDNAGTLDLTGNGSSVTDTLTVNGNYFGRAGRLLLQSTLGDETSPSDKLVVSQGTIGGTTSMRVSNVDGLGALTQGNGIEVVQATQGATSEVTAFSLQNSLSAGAYDYYLFKGGATAGSENSWFLRSTVIAPPLPETPPPSEPVPVPEPIPTPLPEPAPEPAPPPSTPPEPTEPTVPPAQSTPTDPIPTPAQLPATTLPVAAIGTPSLPEPIRGAAPVPLYRPEVANYAIVPPAAATLALTSLGTFHERQGDQSLLAQSGAAPAGWARVFGSDFKQQWSGTVSPGLDASLKGYQIGHDVYAWSLDGQQTLRVGLFVAQNRLDGKVQGFAGGFHARHTGRIKLHGDSVGAYWTLSSPTASYVDALVMSTRLDGYSRSDRGLRIDTQGHALSLSVEAGHPFVLTPRWVAEPQVQIIHQRIDLDDQHDGISHVGFDSRPYNTGRLGIRFKGRYALAGMPIEPYLRANLRRNAGGHDTVTFDHTERVRTAHRSTTGSLGGGMVIKVASDTSVYWGADYNRDLNSHDSSGVNASLGVRLAW</sequence>
<dbReference type="InterPro" id="IPR005546">
    <property type="entry name" value="Autotransporte_beta"/>
</dbReference>
<evidence type="ECO:0000256" key="1">
    <source>
        <dbReference type="SAM" id="MobiDB-lite"/>
    </source>
</evidence>
<dbReference type="Gene3D" id="2.40.128.130">
    <property type="entry name" value="Autotransporter beta-domain"/>
    <property type="match status" value="1"/>
</dbReference>
<dbReference type="InterPro" id="IPR043990">
    <property type="entry name" value="AC_1"/>
</dbReference>
<dbReference type="NCBIfam" id="TIGR01414">
    <property type="entry name" value="autotrans_barl"/>
    <property type="match status" value="1"/>
</dbReference>
<dbReference type="SUPFAM" id="SSF51126">
    <property type="entry name" value="Pectin lyase-like"/>
    <property type="match status" value="1"/>
</dbReference>
<gene>
    <name evidence="3" type="ORF">ALP36_01504</name>
</gene>
<organism evidence="3 4">
    <name type="scientific">Pseudomonas syringae pv. coriandricola</name>
    <dbReference type="NCBI Taxonomy" id="264453"/>
    <lineage>
        <taxon>Bacteria</taxon>
        <taxon>Pseudomonadati</taxon>
        <taxon>Pseudomonadota</taxon>
        <taxon>Gammaproteobacteria</taxon>
        <taxon>Pseudomonadales</taxon>
        <taxon>Pseudomonadaceae</taxon>
        <taxon>Pseudomonas</taxon>
    </lineage>
</organism>
<dbReference type="Proteomes" id="UP000274212">
    <property type="component" value="Unassembled WGS sequence"/>
</dbReference>
<dbReference type="InterPro" id="IPR012332">
    <property type="entry name" value="Autotransporter_pectin_lyase_C"/>
</dbReference>
<feature type="region of interest" description="Disordered" evidence="1">
    <location>
        <begin position="534"/>
        <end position="593"/>
    </location>
</feature>
<dbReference type="InterPro" id="IPR006315">
    <property type="entry name" value="OM_autotransptr_brl_dom"/>
</dbReference>